<keyword evidence="5" id="KW-1185">Reference proteome</keyword>
<dbReference type="PANTHER" id="PTHR10039">
    <property type="entry name" value="AMELOGENIN"/>
    <property type="match status" value="1"/>
</dbReference>
<comment type="caution">
    <text evidence="4">The sequence shown here is derived from an EMBL/GenBank/DDBJ whole genome shotgun (WGS) entry which is preliminary data.</text>
</comment>
<dbReference type="Gene3D" id="3.40.50.300">
    <property type="entry name" value="P-loop containing nucleotide triphosphate hydrolases"/>
    <property type="match status" value="1"/>
</dbReference>
<evidence type="ECO:0000313" key="4">
    <source>
        <dbReference type="EMBL" id="KAF3760422.1"/>
    </source>
</evidence>
<keyword evidence="1" id="KW-0677">Repeat</keyword>
<dbReference type="InterPro" id="IPR055497">
    <property type="entry name" value="DUF7069"/>
</dbReference>
<evidence type="ECO:0000259" key="2">
    <source>
        <dbReference type="Pfam" id="PF23239"/>
    </source>
</evidence>
<organism evidence="4 5">
    <name type="scientific">Cryphonectria parasitica (strain ATCC 38755 / EP155)</name>
    <dbReference type="NCBI Taxonomy" id="660469"/>
    <lineage>
        <taxon>Eukaryota</taxon>
        <taxon>Fungi</taxon>
        <taxon>Dikarya</taxon>
        <taxon>Ascomycota</taxon>
        <taxon>Pezizomycotina</taxon>
        <taxon>Sordariomycetes</taxon>
        <taxon>Sordariomycetidae</taxon>
        <taxon>Diaporthales</taxon>
        <taxon>Cryphonectriaceae</taxon>
        <taxon>Cryphonectria-Endothia species complex</taxon>
        <taxon>Cryphonectria</taxon>
    </lineage>
</organism>
<protein>
    <recommendedName>
        <fullName evidence="6">NACHT domain-containing protein</fullName>
    </recommendedName>
</protein>
<dbReference type="AlphaFoldDB" id="A0A9P4XTC2"/>
<dbReference type="InterPro" id="IPR027417">
    <property type="entry name" value="P-loop_NTPase"/>
</dbReference>
<dbReference type="InterPro" id="IPR056884">
    <property type="entry name" value="NPHP3-like_N"/>
</dbReference>
<dbReference type="PANTHER" id="PTHR10039:SF14">
    <property type="entry name" value="NACHT DOMAIN-CONTAINING PROTEIN"/>
    <property type="match status" value="1"/>
</dbReference>
<proteinExistence type="predicted"/>
<accession>A0A9P4XTC2</accession>
<dbReference type="Pfam" id="PF23239">
    <property type="entry name" value="DUF7069"/>
    <property type="match status" value="1"/>
</dbReference>
<feature type="non-terminal residue" evidence="4">
    <location>
        <position position="579"/>
    </location>
</feature>
<dbReference type="GeneID" id="63841630"/>
<evidence type="ECO:0008006" key="6">
    <source>
        <dbReference type="Google" id="ProtNLM"/>
    </source>
</evidence>
<gene>
    <name evidence="4" type="ORF">M406DRAFT_53006</name>
</gene>
<dbReference type="EMBL" id="MU032353">
    <property type="protein sequence ID" value="KAF3760422.1"/>
    <property type="molecule type" value="Genomic_DNA"/>
</dbReference>
<dbReference type="SUPFAM" id="SSF52540">
    <property type="entry name" value="P-loop containing nucleoside triphosphate hydrolases"/>
    <property type="match status" value="1"/>
</dbReference>
<name>A0A9P4XTC2_CRYP1</name>
<dbReference type="OrthoDB" id="163438at2759"/>
<dbReference type="Proteomes" id="UP000803844">
    <property type="component" value="Unassembled WGS sequence"/>
</dbReference>
<feature type="domain" description="Nephrocystin 3-like N-terminal" evidence="3">
    <location>
        <begin position="113"/>
        <end position="279"/>
    </location>
</feature>
<sequence>MKDKIEKLETTVREDLKQINTFRAREELESLNKKGNEWLEKMAQLLSLGEEHLEVTKGIRDLQHEQVQLDKAAAGERWLDKEKECHQLFRLTNGTNDATYEWYKDRVEDRVDGTCQWFLQHEHFRHWLKQDSGPLLVSADPGCGKSVLAKFLIDQVLPQSASDTTNICYFFFKDQDQNTLNQALCAILHQLFSHNHSLIQHAMQAYGEDGSNLINVTTKLWDILRKSVQDPRAGSVIIVLDALDECAESEAEELLKRLQRQFRNGQSSDGRLKYLLTSRPYEQISFRVRELADTFPNFHIPGQEHSDDISREVDLVITHRADQLARQKELSDQVKETLLQKLRGIQHRTYLWVYLLFDFLKTEHFRKTSLGIESAIATLPQNVNQAYEKILNKQPLTVAEMNCAMSTDDNLDIEQEEDFKSSLRAWFGLFVSIYHGKVYLLHQTAREFLLARDPPPSSCGWQASITSCDAHRVLAETCVAYLDCFNQDDSLSTDADPRCAFLNYSALNWGHHVYEVCLSNDKNAALVSSILKICTSDSQSYAAWGPVFGRSLGIQDHSSLTALIIASYFGHEAVVQQLL</sequence>
<evidence type="ECO:0000313" key="5">
    <source>
        <dbReference type="Proteomes" id="UP000803844"/>
    </source>
</evidence>
<dbReference type="RefSeq" id="XP_040771401.1">
    <property type="nucleotide sequence ID" value="XM_040924501.1"/>
</dbReference>
<evidence type="ECO:0000256" key="1">
    <source>
        <dbReference type="ARBA" id="ARBA00022737"/>
    </source>
</evidence>
<dbReference type="Pfam" id="PF24883">
    <property type="entry name" value="NPHP3_N"/>
    <property type="match status" value="1"/>
</dbReference>
<evidence type="ECO:0000259" key="3">
    <source>
        <dbReference type="Pfam" id="PF24883"/>
    </source>
</evidence>
<reference evidence="4" key="1">
    <citation type="journal article" date="2020" name="Phytopathology">
        <title>Genome sequence of the chestnut blight fungus Cryphonectria parasitica EP155: A fundamental resource for an archetypical invasive plant pathogen.</title>
        <authorList>
            <person name="Crouch J.A."/>
            <person name="Dawe A."/>
            <person name="Aerts A."/>
            <person name="Barry K."/>
            <person name="Churchill A.C.L."/>
            <person name="Grimwood J."/>
            <person name="Hillman B."/>
            <person name="Milgroom M.G."/>
            <person name="Pangilinan J."/>
            <person name="Smith M."/>
            <person name="Salamov A."/>
            <person name="Schmutz J."/>
            <person name="Yadav J."/>
            <person name="Grigoriev I.V."/>
            <person name="Nuss D."/>
        </authorList>
    </citation>
    <scope>NUCLEOTIDE SEQUENCE</scope>
    <source>
        <strain evidence="4">EP155</strain>
    </source>
</reference>
<feature type="domain" description="DUF7069" evidence="2">
    <location>
        <begin position="309"/>
        <end position="377"/>
    </location>
</feature>